<organism evidence="1 2">
    <name type="scientific">Gigaspora margarita</name>
    <dbReference type="NCBI Taxonomy" id="4874"/>
    <lineage>
        <taxon>Eukaryota</taxon>
        <taxon>Fungi</taxon>
        <taxon>Fungi incertae sedis</taxon>
        <taxon>Mucoromycota</taxon>
        <taxon>Glomeromycotina</taxon>
        <taxon>Glomeromycetes</taxon>
        <taxon>Diversisporales</taxon>
        <taxon>Gigasporaceae</taxon>
        <taxon>Gigaspora</taxon>
    </lineage>
</organism>
<dbReference type="EMBL" id="CAJVQB010017011">
    <property type="protein sequence ID" value="CAG8782362.1"/>
    <property type="molecule type" value="Genomic_DNA"/>
</dbReference>
<reference evidence="1 2" key="1">
    <citation type="submission" date="2021-06" db="EMBL/GenBank/DDBJ databases">
        <authorList>
            <person name="Kallberg Y."/>
            <person name="Tangrot J."/>
            <person name="Rosling A."/>
        </authorList>
    </citation>
    <scope>NUCLEOTIDE SEQUENCE [LARGE SCALE GENOMIC DNA]</scope>
    <source>
        <strain evidence="1 2">120-4 pot B 10/14</strain>
    </source>
</reference>
<evidence type="ECO:0000313" key="1">
    <source>
        <dbReference type="EMBL" id="CAG8782362.1"/>
    </source>
</evidence>
<name>A0ABN7VKQ7_GIGMA</name>
<sequence length="98" mass="11660">MKITEINMIERKRKFLVYSINRKYTGYWLSAAKKKKKGSDAVKRVSEVIIEVMLFLKQIELVVIEAYMLPNVKTIEKKLQQRIVELPPKRKEKYKQSS</sequence>
<dbReference type="Proteomes" id="UP000789901">
    <property type="component" value="Unassembled WGS sequence"/>
</dbReference>
<protein>
    <submittedName>
        <fullName evidence="1">14667_t:CDS:1</fullName>
    </submittedName>
</protein>
<proteinExistence type="predicted"/>
<comment type="caution">
    <text evidence="1">The sequence shown here is derived from an EMBL/GenBank/DDBJ whole genome shotgun (WGS) entry which is preliminary data.</text>
</comment>
<gene>
    <name evidence="1" type="ORF">GMARGA_LOCUS19914</name>
</gene>
<keyword evidence="2" id="KW-1185">Reference proteome</keyword>
<evidence type="ECO:0000313" key="2">
    <source>
        <dbReference type="Proteomes" id="UP000789901"/>
    </source>
</evidence>
<accession>A0ABN7VKQ7</accession>